<dbReference type="EMBL" id="CP011390">
    <property type="protein sequence ID" value="ANE51498.1"/>
    <property type="molecule type" value="Genomic_DNA"/>
</dbReference>
<reference evidence="2 3" key="2">
    <citation type="journal article" date="2016" name="Int. J. Syst. Evol. Microbiol.">
        <title>Flavisolibacter tropicus sp. nov., isolated from tropical soil.</title>
        <authorList>
            <person name="Lee J.J."/>
            <person name="Kang M.S."/>
            <person name="Kim G.S."/>
            <person name="Lee C.S."/>
            <person name="Lim S."/>
            <person name="Lee J."/>
            <person name="Roh S.H."/>
            <person name="Kang H."/>
            <person name="Ha J.M."/>
            <person name="Bae S."/>
            <person name="Jung H.Y."/>
            <person name="Kim M.K."/>
        </authorList>
    </citation>
    <scope>NUCLEOTIDE SEQUENCE [LARGE SCALE GENOMIC DNA]</scope>
    <source>
        <strain evidence="2 3">LCS9</strain>
    </source>
</reference>
<dbReference type="Proteomes" id="UP000077177">
    <property type="component" value="Chromosome"/>
</dbReference>
<reference evidence="3" key="1">
    <citation type="submission" date="2015-01" db="EMBL/GenBank/DDBJ databases">
        <title>Flavisolibacter sp./LCS9/ whole genome sequencing.</title>
        <authorList>
            <person name="Kim M.K."/>
            <person name="Srinivasan S."/>
            <person name="Lee J.-J."/>
        </authorList>
    </citation>
    <scope>NUCLEOTIDE SEQUENCE [LARGE SCALE GENOMIC DNA]</scope>
    <source>
        <strain evidence="3">LCS9</strain>
    </source>
</reference>
<evidence type="ECO:0000256" key="1">
    <source>
        <dbReference type="SAM" id="SignalP"/>
    </source>
</evidence>
<keyword evidence="1" id="KW-0732">Signal</keyword>
<feature type="signal peptide" evidence="1">
    <location>
        <begin position="1"/>
        <end position="21"/>
    </location>
</feature>
<gene>
    <name evidence="2" type="ORF">SY85_14280</name>
</gene>
<dbReference type="KEGG" id="fla:SY85_14280"/>
<sequence>MKHVSKLLWFSLCLFSLWLLGCQKEARSTDENKLSLSNLNAPSITASIGSLTDNTVTKCAAQTFSLCTGGNANSASIGNLKVESGSDGKVYLTFTTTGTNYITGIKLYAGDGTNIPVNNGGNAVVGQFPFKYTVASSNTYSVVLSDLTGTITLAAHVETAATAAWADGCTGTRINTGNGNWATKLTYTVQPCTVSVPLCSMSQGYWFANGGHTWPSGSVVVGGKTYTQAEGAAIWNTYSKNLILGFTQVAALKLSGTAYNSDAQLNQAVTTIETWLTSQSKLTATAVPEMPTNVSAAAGFIGDWINTHHCN</sequence>
<dbReference type="OrthoDB" id="979739at2"/>
<evidence type="ECO:0000313" key="3">
    <source>
        <dbReference type="Proteomes" id="UP000077177"/>
    </source>
</evidence>
<evidence type="ECO:0000313" key="2">
    <source>
        <dbReference type="EMBL" id="ANE51498.1"/>
    </source>
</evidence>
<proteinExistence type="predicted"/>
<feature type="chain" id="PRO_5008001292" description="Lipoprotein" evidence="1">
    <location>
        <begin position="22"/>
        <end position="311"/>
    </location>
</feature>
<name>A0A172TX06_9BACT</name>
<accession>A0A172TX06</accession>
<organism evidence="2 3">
    <name type="scientific">Flavisolibacter tropicus</name>
    <dbReference type="NCBI Taxonomy" id="1492898"/>
    <lineage>
        <taxon>Bacteria</taxon>
        <taxon>Pseudomonadati</taxon>
        <taxon>Bacteroidota</taxon>
        <taxon>Chitinophagia</taxon>
        <taxon>Chitinophagales</taxon>
        <taxon>Chitinophagaceae</taxon>
        <taxon>Flavisolibacter</taxon>
    </lineage>
</organism>
<protein>
    <recommendedName>
        <fullName evidence="4">Lipoprotein</fullName>
    </recommendedName>
</protein>
<dbReference type="RefSeq" id="WP_066405593.1">
    <property type="nucleotide sequence ID" value="NZ_CP011390.1"/>
</dbReference>
<evidence type="ECO:0008006" key="4">
    <source>
        <dbReference type="Google" id="ProtNLM"/>
    </source>
</evidence>
<dbReference type="PROSITE" id="PS51257">
    <property type="entry name" value="PROKAR_LIPOPROTEIN"/>
    <property type="match status" value="1"/>
</dbReference>
<keyword evidence="3" id="KW-1185">Reference proteome</keyword>
<dbReference type="AlphaFoldDB" id="A0A172TX06"/>